<gene>
    <name evidence="2" type="ORF">G3987_001130</name>
</gene>
<dbReference type="Pfam" id="PF04448">
    <property type="entry name" value="DUF551"/>
    <property type="match status" value="1"/>
</dbReference>
<accession>A0A730GJ44</accession>
<feature type="domain" description="DUF551" evidence="1">
    <location>
        <begin position="55"/>
        <end position="120"/>
    </location>
</feature>
<sequence length="123" mass="13794">MKHYQITASMAKDIAFKLGAELNNEEAEIFADGYNAAMQSFGNSEQLNSPVTPDGWISCSERMPDSKTGVLVAREFGRKGDWRMKWGTYIPGHPDAQDGWIIPGASWLPTHWMPLPEPPQEEK</sequence>
<dbReference type="AlphaFoldDB" id="A0A730GJ44"/>
<organism evidence="2">
    <name type="scientific">Salmonella newport</name>
    <dbReference type="NCBI Taxonomy" id="108619"/>
    <lineage>
        <taxon>Bacteria</taxon>
        <taxon>Pseudomonadati</taxon>
        <taxon>Pseudomonadota</taxon>
        <taxon>Gammaproteobacteria</taxon>
        <taxon>Enterobacterales</taxon>
        <taxon>Enterobacteriaceae</taxon>
        <taxon>Salmonella</taxon>
    </lineage>
</organism>
<evidence type="ECO:0000259" key="1">
    <source>
        <dbReference type="Pfam" id="PF04448"/>
    </source>
</evidence>
<dbReference type="EMBL" id="DAARRP010000002">
    <property type="protein sequence ID" value="HAE3650063.1"/>
    <property type="molecule type" value="Genomic_DNA"/>
</dbReference>
<reference evidence="2" key="1">
    <citation type="journal article" date="2018" name="Genome Biol.">
        <title>SKESA: strategic k-mer extension for scrupulous assemblies.</title>
        <authorList>
            <person name="Souvorov A."/>
            <person name="Agarwala R."/>
            <person name="Lipman D.J."/>
        </authorList>
    </citation>
    <scope>NUCLEOTIDE SEQUENCE</scope>
    <source>
        <strain evidence="2">12-8244</strain>
    </source>
</reference>
<evidence type="ECO:0000313" key="2">
    <source>
        <dbReference type="EMBL" id="HAE3650063.1"/>
    </source>
</evidence>
<name>A0A730GJ44_SALNE</name>
<proteinExistence type="predicted"/>
<comment type="caution">
    <text evidence="2">The sequence shown here is derived from an EMBL/GenBank/DDBJ whole genome shotgun (WGS) entry which is preliminary data.</text>
</comment>
<dbReference type="InterPro" id="IPR007539">
    <property type="entry name" value="DUF551"/>
</dbReference>
<protein>
    <submittedName>
        <fullName evidence="2">DUF551 domain-containing protein</fullName>
    </submittedName>
</protein>
<reference evidence="2" key="2">
    <citation type="submission" date="2018-07" db="EMBL/GenBank/DDBJ databases">
        <authorList>
            <consortium name="NCBI Pathogen Detection Project"/>
        </authorList>
    </citation>
    <scope>NUCLEOTIDE SEQUENCE</scope>
    <source>
        <strain evidence="2">12-8244</strain>
    </source>
</reference>